<sequence>RLLHGKIPTEDLLRRKGVIITSVCSHCYKDLETSKHLFFECHFALQLWDRLSRLMEVTLNTSNILEILQKPWSKFAKLIILSAITFTIDEIWNNRNMIKFHNYSNRLEHLKNKIITLVNSCSSVAQLPMNNNIKELKLLKSFLLPCRVRKLEQPVEIQWTPPSAGWIKCNTDGAFSTFTSSASCKIIFLDSSANLVGCLAESVGAKSALEAEVLAIIHVVQIARSRGWMSLWIEIDSMLSIHAFSYPSLVPYSLSIQWLNMLFHAR</sequence>
<dbReference type="Gene3D" id="3.30.420.10">
    <property type="entry name" value="Ribonuclease H-like superfamily/Ribonuclease H"/>
    <property type="match status" value="1"/>
</dbReference>
<dbReference type="CDD" id="cd06222">
    <property type="entry name" value="RNase_H_like"/>
    <property type="match status" value="1"/>
</dbReference>
<dbReference type="OMA" id="KESAMCY"/>
<dbReference type="AlphaFoldDB" id="A0A151SIH6"/>
<dbReference type="Proteomes" id="UP000075243">
    <property type="component" value="Chromosome 11"/>
</dbReference>
<proteinExistence type="predicted"/>
<evidence type="ECO:0000313" key="3">
    <source>
        <dbReference type="EMBL" id="KYP54602.1"/>
    </source>
</evidence>
<feature type="domain" description="Reverse transcriptase zinc-binding" evidence="2">
    <location>
        <begin position="2"/>
        <end position="48"/>
    </location>
</feature>
<dbReference type="Pfam" id="PF13966">
    <property type="entry name" value="zf-RVT"/>
    <property type="match status" value="1"/>
</dbReference>
<dbReference type="InterPro" id="IPR012337">
    <property type="entry name" value="RNaseH-like_sf"/>
</dbReference>
<dbReference type="PANTHER" id="PTHR47074:SF75">
    <property type="entry name" value="RNASE H TYPE-1 DOMAIN-CONTAINING PROTEIN"/>
    <property type="match status" value="1"/>
</dbReference>
<dbReference type="Pfam" id="PF13456">
    <property type="entry name" value="RVT_3"/>
    <property type="match status" value="1"/>
</dbReference>
<dbReference type="SUPFAM" id="SSF53098">
    <property type="entry name" value="Ribonuclease H-like"/>
    <property type="match status" value="1"/>
</dbReference>
<dbReference type="EMBL" id="CM003613">
    <property type="protein sequence ID" value="KYP54602.1"/>
    <property type="molecule type" value="Genomic_DNA"/>
</dbReference>
<organism evidence="3 4">
    <name type="scientific">Cajanus cajan</name>
    <name type="common">Pigeon pea</name>
    <name type="synonym">Cajanus indicus</name>
    <dbReference type="NCBI Taxonomy" id="3821"/>
    <lineage>
        <taxon>Eukaryota</taxon>
        <taxon>Viridiplantae</taxon>
        <taxon>Streptophyta</taxon>
        <taxon>Embryophyta</taxon>
        <taxon>Tracheophyta</taxon>
        <taxon>Spermatophyta</taxon>
        <taxon>Magnoliopsida</taxon>
        <taxon>eudicotyledons</taxon>
        <taxon>Gunneridae</taxon>
        <taxon>Pentapetalae</taxon>
        <taxon>rosids</taxon>
        <taxon>fabids</taxon>
        <taxon>Fabales</taxon>
        <taxon>Fabaceae</taxon>
        <taxon>Papilionoideae</taxon>
        <taxon>50 kb inversion clade</taxon>
        <taxon>NPAAA clade</taxon>
        <taxon>indigoferoid/millettioid clade</taxon>
        <taxon>Phaseoleae</taxon>
        <taxon>Cajanus</taxon>
    </lineage>
</organism>
<dbReference type="GO" id="GO:0003676">
    <property type="term" value="F:nucleic acid binding"/>
    <property type="evidence" value="ECO:0007669"/>
    <property type="project" value="InterPro"/>
</dbReference>
<evidence type="ECO:0000259" key="2">
    <source>
        <dbReference type="Pfam" id="PF13966"/>
    </source>
</evidence>
<dbReference type="InterPro" id="IPR002156">
    <property type="entry name" value="RNaseH_domain"/>
</dbReference>
<dbReference type="InterPro" id="IPR044730">
    <property type="entry name" value="RNase_H-like_dom_plant"/>
</dbReference>
<reference evidence="3 4" key="1">
    <citation type="journal article" date="2012" name="Nat. Biotechnol.">
        <title>Draft genome sequence of pigeonpea (Cajanus cajan), an orphan legume crop of resource-poor farmers.</title>
        <authorList>
            <person name="Varshney R.K."/>
            <person name="Chen W."/>
            <person name="Li Y."/>
            <person name="Bharti A.K."/>
            <person name="Saxena R.K."/>
            <person name="Schlueter J.A."/>
            <person name="Donoghue M.T."/>
            <person name="Azam S."/>
            <person name="Fan G."/>
            <person name="Whaley A.M."/>
            <person name="Farmer A.D."/>
            <person name="Sheridan J."/>
            <person name="Iwata A."/>
            <person name="Tuteja R."/>
            <person name="Penmetsa R.V."/>
            <person name="Wu W."/>
            <person name="Upadhyaya H.D."/>
            <person name="Yang S.P."/>
            <person name="Shah T."/>
            <person name="Saxena K.B."/>
            <person name="Michael T."/>
            <person name="McCombie W.R."/>
            <person name="Yang B."/>
            <person name="Zhang G."/>
            <person name="Yang H."/>
            <person name="Wang J."/>
            <person name="Spillane C."/>
            <person name="Cook D.R."/>
            <person name="May G.D."/>
            <person name="Xu X."/>
            <person name="Jackson S.A."/>
        </authorList>
    </citation>
    <scope>NUCLEOTIDE SEQUENCE [LARGE SCALE GENOMIC DNA]</scope>
    <source>
        <strain evidence="4">cv. Asha</strain>
    </source>
</reference>
<dbReference type="PANTHER" id="PTHR47074">
    <property type="entry name" value="BNAC02G40300D PROTEIN"/>
    <property type="match status" value="1"/>
</dbReference>
<dbReference type="Gramene" id="C.cajan_00773.t">
    <property type="protein sequence ID" value="C.cajan_00773.t.cds1"/>
    <property type="gene ID" value="C.cajan_00773"/>
</dbReference>
<gene>
    <name evidence="3" type="ORF">KK1_000794</name>
</gene>
<dbReference type="InterPro" id="IPR036397">
    <property type="entry name" value="RNaseH_sf"/>
</dbReference>
<feature type="domain" description="RNase H type-1" evidence="1">
    <location>
        <begin position="170"/>
        <end position="241"/>
    </location>
</feature>
<dbReference type="InterPro" id="IPR052929">
    <property type="entry name" value="RNase_H-like_EbsB-rel"/>
</dbReference>
<protein>
    <submittedName>
        <fullName evidence="3">Uncharacterized protein</fullName>
    </submittedName>
</protein>
<dbReference type="GO" id="GO:0004523">
    <property type="term" value="F:RNA-DNA hybrid ribonuclease activity"/>
    <property type="evidence" value="ECO:0007669"/>
    <property type="project" value="InterPro"/>
</dbReference>
<feature type="non-terminal residue" evidence="3">
    <location>
        <position position="1"/>
    </location>
</feature>
<accession>A0A151SIH6</accession>
<name>A0A151SIH6_CAJCA</name>
<evidence type="ECO:0000313" key="4">
    <source>
        <dbReference type="Proteomes" id="UP000075243"/>
    </source>
</evidence>
<keyword evidence="4" id="KW-1185">Reference proteome</keyword>
<evidence type="ECO:0000259" key="1">
    <source>
        <dbReference type="Pfam" id="PF13456"/>
    </source>
</evidence>
<dbReference type="InterPro" id="IPR026960">
    <property type="entry name" value="RVT-Znf"/>
</dbReference>